<name>A0A0B5FB16_STRA4</name>
<keyword evidence="2" id="KW-1185">Reference proteome</keyword>
<protein>
    <recommendedName>
        <fullName evidence="3">Asp23/Gls24 family envelope stress response protein</fullName>
    </recommendedName>
</protein>
<sequence length="210" mass="21991">MALNANPVPPDDDLPDTEVLDCGRSLESVWAVHDAEGPPDPHLRQCPHCAAALRELHALDDLVRQARSADDDTAAADPARLTARVMDIVRLELRPGRSLPLGEADEDLWIVEAAAAKSFRAAADAVPGVRAGSCQVLPLTPGAGRVRGPVTVRLEVAAALSWNLQDVAEAVRTAVTSAAAQALGLDVRAVDVAVIDILDDEDAPDGGDRG</sequence>
<evidence type="ECO:0000313" key="2">
    <source>
        <dbReference type="Proteomes" id="UP000031523"/>
    </source>
</evidence>
<reference evidence="1 2" key="1">
    <citation type="submission" date="2015-01" db="EMBL/GenBank/DDBJ databases">
        <title>Enhanced salinomycin production by adjusting the supply of polyketide extender units in Streptomyce albus DSM 41398.</title>
        <authorList>
            <person name="Lu C."/>
        </authorList>
    </citation>
    <scope>NUCLEOTIDE SEQUENCE [LARGE SCALE GENOMIC DNA]</scope>
    <source>
        <strain evidence="2">ATCC 21838 / DSM 41398 / FERM P-419 / JCM 4703 / NBRC 107858</strain>
    </source>
</reference>
<dbReference type="KEGG" id="sals:SLNWT_7281"/>
<evidence type="ECO:0008006" key="3">
    <source>
        <dbReference type="Google" id="ProtNLM"/>
    </source>
</evidence>
<organism evidence="1 2">
    <name type="scientific">Streptomyces albus (strain ATCC 21838 / DSM 41398 / FERM P-419 / JCM 4703 / NBRC 107858)</name>
    <dbReference type="NCBI Taxonomy" id="1081613"/>
    <lineage>
        <taxon>Bacteria</taxon>
        <taxon>Bacillati</taxon>
        <taxon>Actinomycetota</taxon>
        <taxon>Actinomycetes</taxon>
        <taxon>Kitasatosporales</taxon>
        <taxon>Streptomycetaceae</taxon>
        <taxon>Streptomyces</taxon>
    </lineage>
</organism>
<dbReference type="EMBL" id="CP010519">
    <property type="protein sequence ID" value="AJE87657.1"/>
    <property type="molecule type" value="Genomic_DNA"/>
</dbReference>
<dbReference type="AlphaFoldDB" id="A0A0B5FB16"/>
<dbReference type="Proteomes" id="UP000031523">
    <property type="component" value="Chromosome"/>
</dbReference>
<evidence type="ECO:0000313" key="1">
    <source>
        <dbReference type="EMBL" id="AJE87657.1"/>
    </source>
</evidence>
<gene>
    <name evidence="1" type="ORF">SLNWT_7281</name>
</gene>
<proteinExistence type="predicted"/>
<accession>A0A0B5FB16</accession>